<dbReference type="GO" id="GO:0016887">
    <property type="term" value="F:ATP hydrolysis activity"/>
    <property type="evidence" value="ECO:0007669"/>
    <property type="project" value="InterPro"/>
</dbReference>
<organism evidence="6 7">
    <name type="scientific">Streptococcus ovuberis</name>
    <dbReference type="NCBI Taxonomy" id="1936207"/>
    <lineage>
        <taxon>Bacteria</taxon>
        <taxon>Bacillati</taxon>
        <taxon>Bacillota</taxon>
        <taxon>Bacilli</taxon>
        <taxon>Lactobacillales</taxon>
        <taxon>Streptococcaceae</taxon>
        <taxon>Streptococcus</taxon>
    </lineage>
</organism>
<reference evidence="6 7" key="1">
    <citation type="submission" date="2020-04" db="EMBL/GenBank/DDBJ databases">
        <title>MicrobeNet Type strains.</title>
        <authorList>
            <person name="Nicholson A.C."/>
        </authorList>
    </citation>
    <scope>NUCLEOTIDE SEQUENCE [LARGE SCALE GENOMIC DNA]</scope>
    <source>
        <strain evidence="6 7">CCUG 69612</strain>
    </source>
</reference>
<keyword evidence="2" id="KW-0813">Transport</keyword>
<feature type="domain" description="ABC transporter" evidence="5">
    <location>
        <begin position="6"/>
        <end position="241"/>
    </location>
</feature>
<gene>
    <name evidence="6" type="ORF">HF992_08135</name>
</gene>
<dbReference type="Pfam" id="PF00005">
    <property type="entry name" value="ABC_tran"/>
    <property type="match status" value="1"/>
</dbReference>
<comment type="caution">
    <text evidence="6">The sequence shown here is derived from an EMBL/GenBank/DDBJ whole genome shotgun (WGS) entry which is preliminary data.</text>
</comment>
<dbReference type="AlphaFoldDB" id="A0A7X6N229"/>
<dbReference type="RefSeq" id="WP_168549544.1">
    <property type="nucleotide sequence ID" value="NZ_JAAXPR010000015.1"/>
</dbReference>
<keyword evidence="4 6" id="KW-0067">ATP-binding</keyword>
<dbReference type="InterPro" id="IPR003439">
    <property type="entry name" value="ABC_transporter-like_ATP-bd"/>
</dbReference>
<dbReference type="GO" id="GO:0005524">
    <property type="term" value="F:ATP binding"/>
    <property type="evidence" value="ECO:0007669"/>
    <property type="project" value="UniProtKB-KW"/>
</dbReference>
<dbReference type="Gene3D" id="3.40.50.300">
    <property type="entry name" value="P-loop containing nucleotide triphosphate hydrolases"/>
    <property type="match status" value="1"/>
</dbReference>
<accession>A0A7X6N229</accession>
<dbReference type="Proteomes" id="UP000522720">
    <property type="component" value="Unassembled WGS sequence"/>
</dbReference>
<keyword evidence="3" id="KW-0547">Nucleotide-binding</keyword>
<evidence type="ECO:0000313" key="7">
    <source>
        <dbReference type="Proteomes" id="UP000522720"/>
    </source>
</evidence>
<name>A0A7X6N229_9STRE</name>
<dbReference type="SUPFAM" id="SSF52540">
    <property type="entry name" value="P-loop containing nucleoside triphosphate hydrolases"/>
    <property type="match status" value="1"/>
</dbReference>
<dbReference type="PANTHER" id="PTHR42734">
    <property type="entry name" value="METAL TRANSPORT SYSTEM ATP-BINDING PROTEIN TM_0124-RELATED"/>
    <property type="match status" value="1"/>
</dbReference>
<evidence type="ECO:0000256" key="3">
    <source>
        <dbReference type="ARBA" id="ARBA00022741"/>
    </source>
</evidence>
<dbReference type="FunFam" id="3.40.50.300:FF:000134">
    <property type="entry name" value="Iron-enterobactin ABC transporter ATP-binding protein"/>
    <property type="match status" value="1"/>
</dbReference>
<evidence type="ECO:0000313" key="6">
    <source>
        <dbReference type="EMBL" id="NKZ20797.1"/>
    </source>
</evidence>
<proteinExistence type="inferred from homology"/>
<evidence type="ECO:0000256" key="1">
    <source>
        <dbReference type="ARBA" id="ARBA00005417"/>
    </source>
</evidence>
<dbReference type="InterPro" id="IPR017871">
    <property type="entry name" value="ABC_transporter-like_CS"/>
</dbReference>
<evidence type="ECO:0000256" key="4">
    <source>
        <dbReference type="ARBA" id="ARBA00022840"/>
    </source>
</evidence>
<evidence type="ECO:0000256" key="2">
    <source>
        <dbReference type="ARBA" id="ARBA00022448"/>
    </source>
</evidence>
<evidence type="ECO:0000259" key="5">
    <source>
        <dbReference type="PROSITE" id="PS50893"/>
    </source>
</evidence>
<dbReference type="PROSITE" id="PS00211">
    <property type="entry name" value="ABC_TRANSPORTER_1"/>
    <property type="match status" value="1"/>
</dbReference>
<dbReference type="PANTHER" id="PTHR42734:SF5">
    <property type="entry name" value="IRON TRANSPORT SYSTEM ATP-BINDING PROTEIN HI_0361-RELATED"/>
    <property type="match status" value="1"/>
</dbReference>
<dbReference type="EMBL" id="JAAXPR010000015">
    <property type="protein sequence ID" value="NKZ20797.1"/>
    <property type="molecule type" value="Genomic_DNA"/>
</dbReference>
<dbReference type="PROSITE" id="PS50893">
    <property type="entry name" value="ABC_TRANSPORTER_2"/>
    <property type="match status" value="1"/>
</dbReference>
<dbReference type="InterPro" id="IPR003593">
    <property type="entry name" value="AAA+_ATPase"/>
</dbReference>
<protein>
    <submittedName>
        <fullName evidence="6">Metal ABC transporter ATP-binding protein</fullName>
    </submittedName>
</protein>
<dbReference type="SMART" id="SM00382">
    <property type="entry name" value="AAA"/>
    <property type="match status" value="1"/>
</dbReference>
<comment type="similarity">
    <text evidence="1">Belongs to the ABC transporter superfamily.</text>
</comment>
<keyword evidence="7" id="KW-1185">Reference proteome</keyword>
<dbReference type="CDD" id="cd03235">
    <property type="entry name" value="ABC_Metallic_Cations"/>
    <property type="match status" value="1"/>
</dbReference>
<sequence length="257" mass="28518">METTALAVKDLSVTYGAITALDNITLEIPVGSRCAIVGPNGAGKSSLFKAVLGLENRQGSVSLLGQDQQLGSLIEQSVAYVPQANAVNWQFPARVYDIVMMGRFAKMKGWFKKTTPKDREVVEKSLETMALLDLQERQIDQLSGGQRQRVFIARALAQEAELYLMDEPLAGVDVKTEMIIMDTLKQFQKQGKTSIVVHHDLHTLETYFDYLVWINKFVVAAGPMGDVLTRENYQMAYHTDQLTPWLGSKEGTDVGTS</sequence>
<dbReference type="InterPro" id="IPR027417">
    <property type="entry name" value="P-loop_NTPase"/>
</dbReference>
<dbReference type="InterPro" id="IPR050153">
    <property type="entry name" value="Metal_Ion_Import_ABC"/>
</dbReference>